<dbReference type="PROSITE" id="PS51891">
    <property type="entry name" value="CENP_V_GFA"/>
    <property type="match status" value="1"/>
</dbReference>
<name>A0ABT6I5X2_9GAMM</name>
<dbReference type="PANTHER" id="PTHR28620">
    <property type="entry name" value="CENTROMERE PROTEIN V"/>
    <property type="match status" value="1"/>
</dbReference>
<dbReference type="Gene3D" id="2.170.150.70">
    <property type="match status" value="1"/>
</dbReference>
<evidence type="ECO:0000256" key="2">
    <source>
        <dbReference type="ARBA" id="ARBA00022723"/>
    </source>
</evidence>
<dbReference type="Pfam" id="PF04828">
    <property type="entry name" value="GFA"/>
    <property type="match status" value="1"/>
</dbReference>
<reference evidence="5" key="1">
    <citation type="journal article" date="2015" name="Antonie Van Leeuwenhoek">
        <title>Comparative 16S rRNA signatures and multilocus sequence analysis for the genus Salinicola and description of Salinicola acroporae sp. nov., isolated from coral Acropora digitifera.</title>
        <authorList>
            <person name="Lepcha R.T."/>
            <person name="Poddar A."/>
            <person name="Schumann P."/>
            <person name="Das S.K."/>
        </authorList>
    </citation>
    <scope>NUCLEOTIDE SEQUENCE</scope>
    <source>
        <strain evidence="5">S4-41</strain>
    </source>
</reference>
<organism evidence="5 6">
    <name type="scientific">Salinicola acroporae</name>
    <dbReference type="NCBI Taxonomy" id="1541440"/>
    <lineage>
        <taxon>Bacteria</taxon>
        <taxon>Pseudomonadati</taxon>
        <taxon>Pseudomonadota</taxon>
        <taxon>Gammaproteobacteria</taxon>
        <taxon>Oceanospirillales</taxon>
        <taxon>Halomonadaceae</taxon>
        <taxon>Salinicola</taxon>
    </lineage>
</organism>
<dbReference type="PANTHER" id="PTHR28620:SF1">
    <property type="entry name" value="CENP-V_GFA DOMAIN-CONTAINING PROTEIN"/>
    <property type="match status" value="1"/>
</dbReference>
<keyword evidence="2" id="KW-0479">Metal-binding</keyword>
<accession>A0ABT6I5X2</accession>
<protein>
    <submittedName>
        <fullName evidence="5">Aldehyde-activating protein</fullName>
    </submittedName>
</protein>
<comment type="similarity">
    <text evidence="1">Belongs to the Gfa family.</text>
</comment>
<proteinExistence type="inferred from homology"/>
<gene>
    <name evidence="5" type="ORF">CUR86_09655</name>
</gene>
<dbReference type="InterPro" id="IPR052355">
    <property type="entry name" value="CENP-V-like"/>
</dbReference>
<feature type="domain" description="CENP-V/GFA" evidence="4">
    <location>
        <begin position="7"/>
        <end position="113"/>
    </location>
</feature>
<sequence length="133" mass="14988">MEIANTLTGRCHCGRVSWQFEGNPSGATICNCTVCRRYGVLWAYGHEEAIRVTGETKAYRPGPHIAFHFCAGCGCVGYWRAVDTEPTGRRRMAVNLRMAEPETVAQVAIDRFDGLHTFERHARDGRCVGDYWF</sequence>
<evidence type="ECO:0000259" key="4">
    <source>
        <dbReference type="PROSITE" id="PS51891"/>
    </source>
</evidence>
<dbReference type="EMBL" id="PGFS01000001">
    <property type="protein sequence ID" value="MDH4572690.1"/>
    <property type="molecule type" value="Genomic_DNA"/>
</dbReference>
<evidence type="ECO:0000256" key="3">
    <source>
        <dbReference type="ARBA" id="ARBA00022833"/>
    </source>
</evidence>
<evidence type="ECO:0000313" key="5">
    <source>
        <dbReference type="EMBL" id="MDH4572690.1"/>
    </source>
</evidence>
<keyword evidence="3" id="KW-0862">Zinc</keyword>
<reference evidence="5" key="2">
    <citation type="submission" date="2017-11" db="EMBL/GenBank/DDBJ databases">
        <authorList>
            <person name="Das S.K."/>
        </authorList>
    </citation>
    <scope>NUCLEOTIDE SEQUENCE</scope>
    <source>
        <strain evidence="5">S4-41</strain>
    </source>
</reference>
<evidence type="ECO:0000313" key="6">
    <source>
        <dbReference type="Proteomes" id="UP001162135"/>
    </source>
</evidence>
<dbReference type="InterPro" id="IPR006913">
    <property type="entry name" value="CENP-V/GFA"/>
</dbReference>
<keyword evidence="6" id="KW-1185">Reference proteome</keyword>
<comment type="caution">
    <text evidence="5">The sequence shown here is derived from an EMBL/GenBank/DDBJ whole genome shotgun (WGS) entry which is preliminary data.</text>
</comment>
<dbReference type="Proteomes" id="UP001162135">
    <property type="component" value="Unassembled WGS sequence"/>
</dbReference>
<dbReference type="RefSeq" id="WP_110717227.1">
    <property type="nucleotide sequence ID" value="NZ_PGFS01000001.1"/>
</dbReference>
<dbReference type="SUPFAM" id="SSF51316">
    <property type="entry name" value="Mss4-like"/>
    <property type="match status" value="1"/>
</dbReference>
<dbReference type="InterPro" id="IPR011057">
    <property type="entry name" value="Mss4-like_sf"/>
</dbReference>
<evidence type="ECO:0000256" key="1">
    <source>
        <dbReference type="ARBA" id="ARBA00005495"/>
    </source>
</evidence>